<dbReference type="Proteomes" id="UP000703269">
    <property type="component" value="Unassembled WGS sequence"/>
</dbReference>
<gene>
    <name evidence="1" type="ORF">PsYK624_065190</name>
</gene>
<sequence length="99" mass="11165">MARIPHAAPQQESGRVLRARTPVEVGRASPTALALHSRERRQSWRPWSMGGQRSVLVLRGERVRSAAVSRRQWIWLTAECCATSVPPGRHGRSARCCRR</sequence>
<keyword evidence="2" id="KW-1185">Reference proteome</keyword>
<comment type="caution">
    <text evidence="1">The sequence shown here is derived from an EMBL/GenBank/DDBJ whole genome shotgun (WGS) entry which is preliminary data.</text>
</comment>
<proteinExistence type="predicted"/>
<organism evidence="1 2">
    <name type="scientific">Phanerochaete sordida</name>
    <dbReference type="NCBI Taxonomy" id="48140"/>
    <lineage>
        <taxon>Eukaryota</taxon>
        <taxon>Fungi</taxon>
        <taxon>Dikarya</taxon>
        <taxon>Basidiomycota</taxon>
        <taxon>Agaricomycotina</taxon>
        <taxon>Agaricomycetes</taxon>
        <taxon>Polyporales</taxon>
        <taxon>Phanerochaetaceae</taxon>
        <taxon>Phanerochaete</taxon>
    </lineage>
</organism>
<dbReference type="AlphaFoldDB" id="A0A9P3LDI3"/>
<name>A0A9P3LDI3_9APHY</name>
<evidence type="ECO:0000313" key="2">
    <source>
        <dbReference type="Proteomes" id="UP000703269"/>
    </source>
</evidence>
<accession>A0A9P3LDI3</accession>
<evidence type="ECO:0000313" key="1">
    <source>
        <dbReference type="EMBL" id="GJE90388.1"/>
    </source>
</evidence>
<protein>
    <submittedName>
        <fullName evidence="1">Uncharacterized protein</fullName>
    </submittedName>
</protein>
<reference evidence="1 2" key="1">
    <citation type="submission" date="2021-08" db="EMBL/GenBank/DDBJ databases">
        <title>Draft Genome Sequence of Phanerochaete sordida strain YK-624.</title>
        <authorList>
            <person name="Mori T."/>
            <person name="Dohra H."/>
            <person name="Suzuki T."/>
            <person name="Kawagishi H."/>
            <person name="Hirai H."/>
        </authorList>
    </citation>
    <scope>NUCLEOTIDE SEQUENCE [LARGE SCALE GENOMIC DNA]</scope>
    <source>
        <strain evidence="1 2">YK-624</strain>
    </source>
</reference>
<dbReference type="EMBL" id="BPQB01000016">
    <property type="protein sequence ID" value="GJE90388.1"/>
    <property type="molecule type" value="Genomic_DNA"/>
</dbReference>